<evidence type="ECO:0000313" key="5">
    <source>
        <dbReference type="EMBL" id="CDO94065.1"/>
    </source>
</evidence>
<dbReference type="OrthoDB" id="341421at2759"/>
<dbReference type="Proteomes" id="UP000031516">
    <property type="component" value="Unassembled WGS sequence"/>
</dbReference>
<proteinExistence type="predicted"/>
<name>A0A0A8L740_9SACH</name>
<dbReference type="InterPro" id="IPR046341">
    <property type="entry name" value="SET_dom_sf"/>
</dbReference>
<keyword evidence="1" id="KW-0489">Methyltransferase</keyword>
<evidence type="ECO:0000313" key="6">
    <source>
        <dbReference type="Proteomes" id="UP000031516"/>
    </source>
</evidence>
<keyword evidence="3" id="KW-0949">S-adenosyl-L-methionine</keyword>
<protein>
    <submittedName>
        <fullName evidence="5">WGS project CCBQ000000000 data, contig 00049</fullName>
    </submittedName>
</protein>
<dbReference type="PIRSF" id="PIRSF027158">
    <property type="entry name" value="Lys_MTase_YDR198C_prd"/>
    <property type="match status" value="1"/>
</dbReference>
<dbReference type="InterPro" id="IPR016852">
    <property type="entry name" value="SET_MeTrfase"/>
</dbReference>
<dbReference type="Gene3D" id="3.90.1410.10">
    <property type="entry name" value="set domain protein methyltransferase, domain 1"/>
    <property type="match status" value="1"/>
</dbReference>
<dbReference type="PANTHER" id="PTHR13271">
    <property type="entry name" value="UNCHARACTERIZED PUTATIVE METHYLTRANSFERASE"/>
    <property type="match status" value="1"/>
</dbReference>
<reference evidence="5 6" key="1">
    <citation type="submission" date="2014-03" db="EMBL/GenBank/DDBJ databases">
        <title>The genome of Kluyveromyces dobzhanskii.</title>
        <authorList>
            <person name="Nystedt B."/>
            <person name="Astrom S."/>
        </authorList>
    </citation>
    <scope>NUCLEOTIDE SEQUENCE [LARGE SCALE GENOMIC DNA]</scope>
    <source>
        <strain evidence="5 6">CBS 2104</strain>
    </source>
</reference>
<dbReference type="EMBL" id="CCBQ010000032">
    <property type="protein sequence ID" value="CDO94065.1"/>
    <property type="molecule type" value="Genomic_DNA"/>
</dbReference>
<sequence>MSSNEPNFSDAKVIQLLQWLNDSGEFYINPKIQVFEDPLSGRGISLKHGSLDKNEVLIAIPGSHQINFETALNWIGKFNKKVSTDASDITNGVECLSGEEIDEDDPRIGAYGAFTRDILNEYSSFQLICLFILAEWILLPQWSDGKIVSWWKPFFDIFPSNDELSSIPTKWRLTRSDQNSKTLLDCLPTASSTHEQRISELVLHDWATIKPVLQKWTEQFPSPIASMDDFFLYFVHIYFIINSRCLYMEVPSKSDVRDFFTMVPFVDYLNHVNDVGLHCFPSINKFKKSSYGLGEFSIRVGSHRYDREGDEIFLNYGAHSNDFLLAEYGFSTSNNGWNYIDLTPEICSMFTDPKDIAFLDSLGYWQDYTLSKGEISYRTLVAISLLVCKDHRKTEKFSLGYISENYFEPETSDLIKPLLQNMKLQYISQVQKIRQLEGDAWCKRNLSNLYEGYIDIIDSNL</sequence>
<dbReference type="InterPro" id="IPR050600">
    <property type="entry name" value="SETD3_SETD6_MTase"/>
</dbReference>
<dbReference type="GO" id="GO:0016279">
    <property type="term" value="F:protein-lysine N-methyltransferase activity"/>
    <property type="evidence" value="ECO:0007669"/>
    <property type="project" value="UniProtKB-ARBA"/>
</dbReference>
<feature type="domain" description="SET" evidence="4">
    <location>
        <begin position="30"/>
        <end position="317"/>
    </location>
</feature>
<evidence type="ECO:0000256" key="3">
    <source>
        <dbReference type="ARBA" id="ARBA00022691"/>
    </source>
</evidence>
<organism evidence="5 6">
    <name type="scientific">Kluyveromyces dobzhanskii CBS 2104</name>
    <dbReference type="NCBI Taxonomy" id="1427455"/>
    <lineage>
        <taxon>Eukaryota</taxon>
        <taxon>Fungi</taxon>
        <taxon>Dikarya</taxon>
        <taxon>Ascomycota</taxon>
        <taxon>Saccharomycotina</taxon>
        <taxon>Saccharomycetes</taxon>
        <taxon>Saccharomycetales</taxon>
        <taxon>Saccharomycetaceae</taxon>
        <taxon>Kluyveromyces</taxon>
    </lineage>
</organism>
<evidence type="ECO:0000256" key="2">
    <source>
        <dbReference type="ARBA" id="ARBA00022679"/>
    </source>
</evidence>
<evidence type="ECO:0000256" key="1">
    <source>
        <dbReference type="ARBA" id="ARBA00022603"/>
    </source>
</evidence>
<dbReference type="GO" id="GO:0032259">
    <property type="term" value="P:methylation"/>
    <property type="evidence" value="ECO:0007669"/>
    <property type="project" value="UniProtKB-KW"/>
</dbReference>
<dbReference type="SUPFAM" id="SSF82199">
    <property type="entry name" value="SET domain"/>
    <property type="match status" value="1"/>
</dbReference>
<dbReference type="PANTHER" id="PTHR13271:SF47">
    <property type="entry name" value="ACTIN-HISTIDINE N-METHYLTRANSFERASE"/>
    <property type="match status" value="1"/>
</dbReference>
<dbReference type="PROSITE" id="PS50280">
    <property type="entry name" value="SET"/>
    <property type="match status" value="1"/>
</dbReference>
<dbReference type="AlphaFoldDB" id="A0A0A8L740"/>
<comment type="caution">
    <text evidence="5">The sequence shown here is derived from an EMBL/GenBank/DDBJ whole genome shotgun (WGS) entry which is preliminary data.</text>
</comment>
<keyword evidence="2" id="KW-0808">Transferase</keyword>
<evidence type="ECO:0000259" key="4">
    <source>
        <dbReference type="PROSITE" id="PS50280"/>
    </source>
</evidence>
<gene>
    <name evidence="5" type="ORF">KLDO_g2349</name>
</gene>
<accession>A0A0A8L740</accession>
<keyword evidence="6" id="KW-1185">Reference proteome</keyword>
<dbReference type="InterPro" id="IPR001214">
    <property type="entry name" value="SET_dom"/>
</dbReference>